<dbReference type="PANTHER" id="PTHR43178:SF5">
    <property type="entry name" value="LIPOAMIDE ACYLTRANSFERASE COMPONENT OF BRANCHED-CHAIN ALPHA-KETO ACID DEHYDROGENASE COMPLEX, MITOCHONDRIAL"/>
    <property type="match status" value="1"/>
</dbReference>
<feature type="domain" description="Peripheral subunit-binding (PSBD)" evidence="10">
    <location>
        <begin position="150"/>
        <end position="190"/>
    </location>
</feature>
<evidence type="ECO:0000256" key="3">
    <source>
        <dbReference type="ARBA" id="ARBA00011484"/>
    </source>
</evidence>
<dbReference type="GO" id="GO:0005737">
    <property type="term" value="C:cytoplasm"/>
    <property type="evidence" value="ECO:0007669"/>
    <property type="project" value="TreeGrafter"/>
</dbReference>
<dbReference type="Gene3D" id="3.30.559.10">
    <property type="entry name" value="Chloramphenicol acetyltransferase-like domain"/>
    <property type="match status" value="1"/>
</dbReference>
<dbReference type="PROSITE" id="PS51826">
    <property type="entry name" value="PSBD"/>
    <property type="match status" value="1"/>
</dbReference>
<evidence type="ECO:0000256" key="2">
    <source>
        <dbReference type="ARBA" id="ARBA00007317"/>
    </source>
</evidence>
<feature type="domain" description="Lipoyl-binding" evidence="9">
    <location>
        <begin position="3"/>
        <end position="78"/>
    </location>
</feature>
<dbReference type="GO" id="GO:0016407">
    <property type="term" value="F:acetyltransferase activity"/>
    <property type="evidence" value="ECO:0007669"/>
    <property type="project" value="TreeGrafter"/>
</dbReference>
<organism evidence="11 12">
    <name type="scientific">Candidatus Akkermansia intestinigallinarum</name>
    <dbReference type="NCBI Taxonomy" id="2838431"/>
    <lineage>
        <taxon>Bacteria</taxon>
        <taxon>Pseudomonadati</taxon>
        <taxon>Verrucomicrobiota</taxon>
        <taxon>Verrucomicrobiia</taxon>
        <taxon>Verrucomicrobiales</taxon>
        <taxon>Akkermansiaceae</taxon>
        <taxon>Akkermansia</taxon>
    </lineage>
</organism>
<dbReference type="Gene3D" id="2.40.50.100">
    <property type="match status" value="1"/>
</dbReference>
<comment type="cofactor">
    <cofactor evidence="1 7">
        <name>(R)-lipoate</name>
        <dbReference type="ChEBI" id="CHEBI:83088"/>
    </cofactor>
</comment>
<protein>
    <recommendedName>
        <fullName evidence="7">Dihydrolipoamide acetyltransferase component of pyruvate dehydrogenase complex</fullName>
        <ecNumber evidence="7">2.3.1.-</ecNumber>
    </recommendedName>
</protein>
<sequence length="414" mass="44367">MPQVPILMPQLGESIAEATIMHLLVKPGDVVAADQEVFEVETNKAVMGVTCSCGGTIASLSVSEGETVAVGTVMGIIEATAEEIERSGAHTLEQMQAAGSALPSAPSADSPSGDDTAHFRTEGEYREAIAAAGADGRGLPVPIGVRGAHYLSPRIRARMDELGITEADLGFISGTGAGGRITIDDFEHFLNYVDGWPSRKASPMRRSVSSSMQRTWRRPIASAGRPILMAPVLLHRRHHPRKPGITLYFLRALALALAEFPECAGYMVGDRILTPKRIDLGVAVQVTDGVMVPVMRGVNEYTLDELIDKYNKVVAQARSRRLDDAYLGGGIATVTNFGGFGLTDGTPMPLPSESLILGVGAVQKVPVWSDEVECFIPVEQARIVASFDHRVVDGGDIGRLMQRIACYLEHPDKL</sequence>
<dbReference type="InterPro" id="IPR003016">
    <property type="entry name" value="2-oxoA_DH_lipoyl-BS"/>
</dbReference>
<dbReference type="AlphaFoldDB" id="A0A9D2AH76"/>
<comment type="subunit">
    <text evidence="3">Forms a 24-polypeptide structural core with octahedral symmetry.</text>
</comment>
<dbReference type="Gene3D" id="4.10.320.10">
    <property type="entry name" value="E3-binding domain"/>
    <property type="match status" value="1"/>
</dbReference>
<dbReference type="SUPFAM" id="SSF51230">
    <property type="entry name" value="Single hybrid motif"/>
    <property type="match status" value="1"/>
</dbReference>
<dbReference type="InterPro" id="IPR011053">
    <property type="entry name" value="Single_hybrid_motif"/>
</dbReference>
<dbReference type="EC" id="2.3.1.-" evidence="7"/>
<evidence type="ECO:0000313" key="11">
    <source>
        <dbReference type="EMBL" id="HIX19852.1"/>
    </source>
</evidence>
<keyword evidence="6 7" id="KW-0012">Acyltransferase</keyword>
<gene>
    <name evidence="11" type="ORF">H9862_04520</name>
</gene>
<dbReference type="CDD" id="cd06849">
    <property type="entry name" value="lipoyl_domain"/>
    <property type="match status" value="1"/>
</dbReference>
<reference evidence="11" key="1">
    <citation type="journal article" date="2021" name="PeerJ">
        <title>Extensive microbial diversity within the chicken gut microbiome revealed by metagenomics and culture.</title>
        <authorList>
            <person name="Gilroy R."/>
            <person name="Ravi A."/>
            <person name="Getino M."/>
            <person name="Pursley I."/>
            <person name="Horton D.L."/>
            <person name="Alikhan N.F."/>
            <person name="Baker D."/>
            <person name="Gharbi K."/>
            <person name="Hall N."/>
            <person name="Watson M."/>
            <person name="Adriaenssens E.M."/>
            <person name="Foster-Nyarko E."/>
            <person name="Jarju S."/>
            <person name="Secka A."/>
            <person name="Antonio M."/>
            <person name="Oren A."/>
            <person name="Chaudhuri R.R."/>
            <person name="La Ragione R."/>
            <person name="Hildebrand F."/>
            <person name="Pallen M.J."/>
        </authorList>
    </citation>
    <scope>NUCLEOTIDE SEQUENCE</scope>
    <source>
        <strain evidence="11">14975</strain>
    </source>
</reference>
<dbReference type="PROSITE" id="PS00189">
    <property type="entry name" value="LIPOYL"/>
    <property type="match status" value="1"/>
</dbReference>
<dbReference type="Proteomes" id="UP000823964">
    <property type="component" value="Unassembled WGS sequence"/>
</dbReference>
<evidence type="ECO:0000256" key="4">
    <source>
        <dbReference type="ARBA" id="ARBA00022679"/>
    </source>
</evidence>
<dbReference type="Pfam" id="PF00364">
    <property type="entry name" value="Biotin_lipoyl"/>
    <property type="match status" value="1"/>
</dbReference>
<dbReference type="InterPro" id="IPR036625">
    <property type="entry name" value="E3-bd_dom_sf"/>
</dbReference>
<dbReference type="EMBL" id="DXFQ01000076">
    <property type="protein sequence ID" value="HIX19852.1"/>
    <property type="molecule type" value="Genomic_DNA"/>
</dbReference>
<feature type="region of interest" description="Disordered" evidence="8">
    <location>
        <begin position="95"/>
        <end position="118"/>
    </location>
</feature>
<dbReference type="SUPFAM" id="SSF52777">
    <property type="entry name" value="CoA-dependent acyltransferases"/>
    <property type="match status" value="1"/>
</dbReference>
<evidence type="ECO:0000256" key="7">
    <source>
        <dbReference type="RuleBase" id="RU003423"/>
    </source>
</evidence>
<accession>A0A9D2AH76</accession>
<name>A0A9D2AH76_9BACT</name>
<feature type="compositionally biased region" description="Low complexity" evidence="8">
    <location>
        <begin position="97"/>
        <end position="114"/>
    </location>
</feature>
<dbReference type="Pfam" id="PF00198">
    <property type="entry name" value="2-oxoacid_dh"/>
    <property type="match status" value="1"/>
</dbReference>
<evidence type="ECO:0000256" key="6">
    <source>
        <dbReference type="ARBA" id="ARBA00023315"/>
    </source>
</evidence>
<keyword evidence="5 7" id="KW-0450">Lipoyl</keyword>
<dbReference type="InterPro" id="IPR004167">
    <property type="entry name" value="PSBD"/>
</dbReference>
<keyword evidence="4 7" id="KW-0808">Transferase</keyword>
<dbReference type="PROSITE" id="PS50968">
    <property type="entry name" value="BIOTINYL_LIPOYL"/>
    <property type="match status" value="1"/>
</dbReference>
<dbReference type="GO" id="GO:0031405">
    <property type="term" value="F:lipoic acid binding"/>
    <property type="evidence" value="ECO:0007669"/>
    <property type="project" value="TreeGrafter"/>
</dbReference>
<dbReference type="SUPFAM" id="SSF47005">
    <property type="entry name" value="Peripheral subunit-binding domain of 2-oxo acid dehydrogenase complex"/>
    <property type="match status" value="1"/>
</dbReference>
<dbReference type="InterPro" id="IPR023213">
    <property type="entry name" value="CAT-like_dom_sf"/>
</dbReference>
<evidence type="ECO:0000256" key="8">
    <source>
        <dbReference type="SAM" id="MobiDB-lite"/>
    </source>
</evidence>
<comment type="similarity">
    <text evidence="2 7">Belongs to the 2-oxoacid dehydrogenase family.</text>
</comment>
<dbReference type="InterPro" id="IPR050743">
    <property type="entry name" value="2-oxoacid_DH_E2_comp"/>
</dbReference>
<evidence type="ECO:0000256" key="5">
    <source>
        <dbReference type="ARBA" id="ARBA00022823"/>
    </source>
</evidence>
<evidence type="ECO:0000259" key="10">
    <source>
        <dbReference type="PROSITE" id="PS51826"/>
    </source>
</evidence>
<dbReference type="Pfam" id="PF02817">
    <property type="entry name" value="E3_binding"/>
    <property type="match status" value="1"/>
</dbReference>
<reference evidence="11" key="2">
    <citation type="submission" date="2021-04" db="EMBL/GenBank/DDBJ databases">
        <authorList>
            <person name="Gilroy R."/>
        </authorList>
    </citation>
    <scope>NUCLEOTIDE SEQUENCE</scope>
    <source>
        <strain evidence="11">14975</strain>
    </source>
</reference>
<comment type="caution">
    <text evidence="11">The sequence shown here is derived from an EMBL/GenBank/DDBJ whole genome shotgun (WGS) entry which is preliminary data.</text>
</comment>
<dbReference type="PANTHER" id="PTHR43178">
    <property type="entry name" value="DIHYDROLIPOAMIDE ACETYLTRANSFERASE COMPONENT OF PYRUVATE DEHYDROGENASE COMPLEX"/>
    <property type="match status" value="1"/>
</dbReference>
<evidence type="ECO:0000256" key="1">
    <source>
        <dbReference type="ARBA" id="ARBA00001938"/>
    </source>
</evidence>
<evidence type="ECO:0000313" key="12">
    <source>
        <dbReference type="Proteomes" id="UP000823964"/>
    </source>
</evidence>
<dbReference type="InterPro" id="IPR000089">
    <property type="entry name" value="Biotin_lipoyl"/>
</dbReference>
<proteinExistence type="inferred from homology"/>
<evidence type="ECO:0000259" key="9">
    <source>
        <dbReference type="PROSITE" id="PS50968"/>
    </source>
</evidence>
<dbReference type="InterPro" id="IPR001078">
    <property type="entry name" value="2-oxoacid_DH_actylTfrase"/>
</dbReference>